<evidence type="ECO:0000313" key="1">
    <source>
        <dbReference type="EMBL" id="KKL10921.1"/>
    </source>
</evidence>
<accession>A0A0F9CZ86</accession>
<reference evidence="1" key="1">
    <citation type="journal article" date="2015" name="Nature">
        <title>Complex archaea that bridge the gap between prokaryotes and eukaryotes.</title>
        <authorList>
            <person name="Spang A."/>
            <person name="Saw J.H."/>
            <person name="Jorgensen S.L."/>
            <person name="Zaremba-Niedzwiedzka K."/>
            <person name="Martijn J."/>
            <person name="Lind A.E."/>
            <person name="van Eijk R."/>
            <person name="Schleper C."/>
            <person name="Guy L."/>
            <person name="Ettema T.J."/>
        </authorList>
    </citation>
    <scope>NUCLEOTIDE SEQUENCE</scope>
</reference>
<proteinExistence type="predicted"/>
<comment type="caution">
    <text evidence="1">The sequence shown here is derived from an EMBL/GenBank/DDBJ whole genome shotgun (WGS) entry which is preliminary data.</text>
</comment>
<name>A0A0F9CZ86_9ZZZZ</name>
<sequence>AECDRADSRQRAFDGRRDGARIGDVVAQIGAAVDARKDHIRSALHHLAQAQRDRIGRGAGDGEAALVMLAQPHRPVVPALAPEVLHQQRTGH</sequence>
<gene>
    <name evidence="1" type="ORF">LCGC14_2551020</name>
</gene>
<dbReference type="EMBL" id="LAZR01041866">
    <property type="protein sequence ID" value="KKL10921.1"/>
    <property type="molecule type" value="Genomic_DNA"/>
</dbReference>
<dbReference type="AlphaFoldDB" id="A0A0F9CZ86"/>
<organism evidence="1">
    <name type="scientific">marine sediment metagenome</name>
    <dbReference type="NCBI Taxonomy" id="412755"/>
    <lineage>
        <taxon>unclassified sequences</taxon>
        <taxon>metagenomes</taxon>
        <taxon>ecological metagenomes</taxon>
    </lineage>
</organism>
<protein>
    <submittedName>
        <fullName evidence="1">Uncharacterized protein</fullName>
    </submittedName>
</protein>
<feature type="non-terminal residue" evidence="1">
    <location>
        <position position="1"/>
    </location>
</feature>